<evidence type="ECO:0000256" key="11">
    <source>
        <dbReference type="ARBA" id="ARBA00023052"/>
    </source>
</evidence>
<evidence type="ECO:0000256" key="1">
    <source>
        <dbReference type="ARBA" id="ARBA00004974"/>
    </source>
</evidence>
<evidence type="ECO:0000256" key="14">
    <source>
        <dbReference type="RuleBase" id="RU003591"/>
    </source>
</evidence>
<dbReference type="Pfam" id="PF02776">
    <property type="entry name" value="TPP_enzyme_N"/>
    <property type="match status" value="1"/>
</dbReference>
<dbReference type="UniPathway" id="UPA00047">
    <property type="reaction ID" value="UER00055"/>
</dbReference>
<dbReference type="CDD" id="cd02015">
    <property type="entry name" value="TPP_AHAS"/>
    <property type="match status" value="1"/>
</dbReference>
<keyword evidence="7 14" id="KW-0808">Transferase</keyword>
<proteinExistence type="inferred from homology"/>
<evidence type="ECO:0000313" key="18">
    <source>
        <dbReference type="EMBL" id="SMC25638.1"/>
    </source>
</evidence>
<dbReference type="Pfam" id="PF02775">
    <property type="entry name" value="TPP_enzyme_C"/>
    <property type="match status" value="1"/>
</dbReference>
<dbReference type="Pfam" id="PF00205">
    <property type="entry name" value="TPP_enzyme_M"/>
    <property type="match status" value="1"/>
</dbReference>
<comment type="pathway">
    <text evidence="2 14">Amino-acid biosynthesis; L-valine biosynthesis; L-valine from pyruvate: step 1/4.</text>
</comment>
<feature type="domain" description="Thiamine pyrophosphate enzyme TPP-binding" evidence="16">
    <location>
        <begin position="381"/>
        <end position="529"/>
    </location>
</feature>
<dbReference type="InterPro" id="IPR029061">
    <property type="entry name" value="THDP-binding"/>
</dbReference>
<accession>A0A1W1XQ48</accession>
<evidence type="ECO:0000256" key="12">
    <source>
        <dbReference type="ARBA" id="ARBA00023304"/>
    </source>
</evidence>
<comment type="similarity">
    <text evidence="3 14">Belongs to the TPP enzyme family.</text>
</comment>
<keyword evidence="8 14" id="KW-0479">Metal-binding</keyword>
<evidence type="ECO:0000259" key="15">
    <source>
        <dbReference type="Pfam" id="PF00205"/>
    </source>
</evidence>
<comment type="pathway">
    <text evidence="1 14">Amino-acid biosynthesis; L-isoleucine biosynthesis; L-isoleucine from 2-oxobutanoate: step 1/4.</text>
</comment>
<evidence type="ECO:0000256" key="3">
    <source>
        <dbReference type="ARBA" id="ARBA00007812"/>
    </source>
</evidence>
<evidence type="ECO:0000256" key="8">
    <source>
        <dbReference type="ARBA" id="ARBA00022723"/>
    </source>
</evidence>
<evidence type="ECO:0000259" key="17">
    <source>
        <dbReference type="Pfam" id="PF02776"/>
    </source>
</evidence>
<dbReference type="NCBIfam" id="TIGR00118">
    <property type="entry name" value="acolac_lg"/>
    <property type="match status" value="1"/>
</dbReference>
<dbReference type="UniPathway" id="UPA00049">
    <property type="reaction ID" value="UER00059"/>
</dbReference>
<keyword evidence="9" id="KW-0274">FAD</keyword>
<dbReference type="PANTHER" id="PTHR18968:SF170">
    <property type="entry name" value="ACETOLACTATE SYNTHASE ISOZYME 1 LARGE SUBUNIT"/>
    <property type="match status" value="1"/>
</dbReference>
<evidence type="ECO:0000256" key="13">
    <source>
        <dbReference type="ARBA" id="ARBA00048670"/>
    </source>
</evidence>
<dbReference type="CDD" id="cd07035">
    <property type="entry name" value="TPP_PYR_POX_like"/>
    <property type="match status" value="1"/>
</dbReference>
<keyword evidence="19" id="KW-1185">Reference proteome</keyword>
<dbReference type="InterPro" id="IPR039368">
    <property type="entry name" value="AHAS_TPP"/>
</dbReference>
<gene>
    <name evidence="18" type="ORF">SAMN02745134_02512</name>
</gene>
<dbReference type="GO" id="GO:0000287">
    <property type="term" value="F:magnesium ion binding"/>
    <property type="evidence" value="ECO:0007669"/>
    <property type="project" value="UniProtKB-UniRule"/>
</dbReference>
<keyword evidence="12 14" id="KW-0100">Branched-chain amino acid biosynthesis</keyword>
<evidence type="ECO:0000256" key="10">
    <source>
        <dbReference type="ARBA" id="ARBA00022842"/>
    </source>
</evidence>
<dbReference type="GO" id="GO:0050660">
    <property type="term" value="F:flavin adenine dinucleotide binding"/>
    <property type="evidence" value="ECO:0007669"/>
    <property type="project" value="InterPro"/>
</dbReference>
<dbReference type="GO" id="GO:0009099">
    <property type="term" value="P:L-valine biosynthetic process"/>
    <property type="evidence" value="ECO:0007669"/>
    <property type="project" value="UniProtKB-UniPathway"/>
</dbReference>
<name>A0A1W1XQ48_9CLOT</name>
<evidence type="ECO:0000256" key="6">
    <source>
        <dbReference type="ARBA" id="ARBA00022630"/>
    </source>
</evidence>
<reference evidence="18 19" key="1">
    <citation type="submission" date="2017-04" db="EMBL/GenBank/DDBJ databases">
        <authorList>
            <person name="Afonso C.L."/>
            <person name="Miller P.J."/>
            <person name="Scott M.A."/>
            <person name="Spackman E."/>
            <person name="Goraichik I."/>
            <person name="Dimitrov K.M."/>
            <person name="Suarez D.L."/>
            <person name="Swayne D.E."/>
        </authorList>
    </citation>
    <scope>NUCLEOTIDE SEQUENCE [LARGE SCALE GENOMIC DNA]</scope>
    <source>
        <strain evidence="18 19">DSM 12555</strain>
    </source>
</reference>
<feature type="domain" description="Thiamine pyrophosphate enzyme central" evidence="15">
    <location>
        <begin position="190"/>
        <end position="324"/>
    </location>
</feature>
<dbReference type="OrthoDB" id="4494979at2"/>
<sequence length="556" mass="60966">MRLSGAEITIKLLEKLGIDVVAGIPGGTNLPLYDSLYNSKIKHILARHEQGAGFIAQGIARSTGKAAVCFATSGPGATNLLTAIADAKLDSVPIIAITGQVAYDYVGTDSFQEVDTYGLTIPITKHNFFVRSATELFSIIPEAFKIAEEGRMGPVLIDIPKNVQTEEVEFYKWPDFNIENSINNIDEKVLKQAAEMINTSKKPILYIGGGIANSNSSEILYKFAKKNSIPVVSTLMGLGTFPMEDPLYIGMLGMHGEKYTNLLLNEADVLLAFGVRFDDRAVGNINKFCTKAKIIHVDIDDVEIDKIRKVQVSICADVDEVMHKIINIVEENKREKWITYINNKKNSTPVFLPKEKDEFHPMNIIKAVSSLVKEDTIITTDVGQHQMWVAKTYPIKSPKTLLTSSGLGTMGFGLPAAIGAAIANPKKTVVCFSGDGSFLMNIQELATLADLNLNVKIIILNNGHLGLVRQQQELFYNKHYMASRFITNPDFAAISKGFGINSYNVNSDDKLMEILKKVFTGEEPCLINIPVEQFENVLPMVAPGAGISEMIGGDLI</sequence>
<dbReference type="InterPro" id="IPR011766">
    <property type="entry name" value="TPP_enzyme_TPP-bd"/>
</dbReference>
<dbReference type="RefSeq" id="WP_084116340.1">
    <property type="nucleotide sequence ID" value="NZ_FWXH01000010.1"/>
</dbReference>
<dbReference type="SUPFAM" id="SSF52518">
    <property type="entry name" value="Thiamin diphosphate-binding fold (THDP-binding)"/>
    <property type="match status" value="2"/>
</dbReference>
<comment type="catalytic activity">
    <reaction evidence="13 14">
        <text>2 pyruvate + H(+) = (2S)-2-acetolactate + CO2</text>
        <dbReference type="Rhea" id="RHEA:25249"/>
        <dbReference type="ChEBI" id="CHEBI:15361"/>
        <dbReference type="ChEBI" id="CHEBI:15378"/>
        <dbReference type="ChEBI" id="CHEBI:16526"/>
        <dbReference type="ChEBI" id="CHEBI:58476"/>
        <dbReference type="EC" id="2.2.1.6"/>
    </reaction>
</comment>
<dbReference type="SUPFAM" id="SSF52467">
    <property type="entry name" value="DHS-like NAD/FAD-binding domain"/>
    <property type="match status" value="1"/>
</dbReference>
<dbReference type="GO" id="GO:0009097">
    <property type="term" value="P:isoleucine biosynthetic process"/>
    <property type="evidence" value="ECO:0007669"/>
    <property type="project" value="UniProtKB-UniPathway"/>
</dbReference>
<evidence type="ECO:0000259" key="16">
    <source>
        <dbReference type="Pfam" id="PF02775"/>
    </source>
</evidence>
<keyword evidence="11 14" id="KW-0786">Thiamine pyrophosphate</keyword>
<dbReference type="FunFam" id="3.40.50.970:FF:000007">
    <property type="entry name" value="Acetolactate synthase"/>
    <property type="match status" value="1"/>
</dbReference>
<organism evidence="18 19">
    <name type="scientific">Clostridium acidisoli DSM 12555</name>
    <dbReference type="NCBI Taxonomy" id="1121291"/>
    <lineage>
        <taxon>Bacteria</taxon>
        <taxon>Bacillati</taxon>
        <taxon>Bacillota</taxon>
        <taxon>Clostridia</taxon>
        <taxon>Eubacteriales</taxon>
        <taxon>Clostridiaceae</taxon>
        <taxon>Clostridium</taxon>
    </lineage>
</organism>
<dbReference type="FunFam" id="3.40.50.1220:FF:000008">
    <property type="entry name" value="Acetolactate synthase"/>
    <property type="match status" value="1"/>
</dbReference>
<dbReference type="InterPro" id="IPR029035">
    <property type="entry name" value="DHS-like_NAD/FAD-binding_dom"/>
</dbReference>
<dbReference type="STRING" id="1121291.SAMN02745134_02512"/>
<dbReference type="GO" id="GO:0003984">
    <property type="term" value="F:acetolactate synthase activity"/>
    <property type="evidence" value="ECO:0007669"/>
    <property type="project" value="UniProtKB-EC"/>
</dbReference>
<dbReference type="EC" id="2.2.1.6" evidence="4 14"/>
<dbReference type="Gene3D" id="3.40.50.970">
    <property type="match status" value="2"/>
</dbReference>
<dbReference type="InterPro" id="IPR012000">
    <property type="entry name" value="Thiamin_PyroP_enz_cen_dom"/>
</dbReference>
<dbReference type="InterPro" id="IPR012001">
    <property type="entry name" value="Thiamin_PyroP_enz_TPP-bd_dom"/>
</dbReference>
<dbReference type="InterPro" id="IPR045229">
    <property type="entry name" value="TPP_enz"/>
</dbReference>
<protein>
    <recommendedName>
        <fullName evidence="4 14">Acetolactate synthase</fullName>
        <ecNumber evidence="4 14">2.2.1.6</ecNumber>
    </recommendedName>
</protein>
<comment type="cofactor">
    <cofactor evidence="14">
        <name>thiamine diphosphate</name>
        <dbReference type="ChEBI" id="CHEBI:58937"/>
    </cofactor>
    <text evidence="14">Binds 1 thiamine pyrophosphate per subunit.</text>
</comment>
<evidence type="ECO:0000256" key="5">
    <source>
        <dbReference type="ARBA" id="ARBA00022605"/>
    </source>
</evidence>
<dbReference type="InterPro" id="IPR012846">
    <property type="entry name" value="Acetolactate_synth_lsu"/>
</dbReference>
<evidence type="ECO:0000256" key="9">
    <source>
        <dbReference type="ARBA" id="ARBA00022827"/>
    </source>
</evidence>
<keyword evidence="10 14" id="KW-0460">Magnesium</keyword>
<keyword evidence="6" id="KW-0285">Flavoprotein</keyword>
<comment type="cofactor">
    <cofactor evidence="14">
        <name>Mg(2+)</name>
        <dbReference type="ChEBI" id="CHEBI:18420"/>
    </cofactor>
    <text evidence="14">Binds 1 Mg(2+) ion per subunit.</text>
</comment>
<dbReference type="FunFam" id="3.40.50.970:FF:000016">
    <property type="entry name" value="Acetolactate synthase"/>
    <property type="match status" value="1"/>
</dbReference>
<dbReference type="GO" id="GO:0005948">
    <property type="term" value="C:acetolactate synthase complex"/>
    <property type="evidence" value="ECO:0007669"/>
    <property type="project" value="TreeGrafter"/>
</dbReference>
<evidence type="ECO:0000256" key="7">
    <source>
        <dbReference type="ARBA" id="ARBA00022679"/>
    </source>
</evidence>
<dbReference type="GO" id="GO:0030976">
    <property type="term" value="F:thiamine pyrophosphate binding"/>
    <property type="evidence" value="ECO:0007669"/>
    <property type="project" value="UniProtKB-UniRule"/>
</dbReference>
<dbReference type="InterPro" id="IPR000399">
    <property type="entry name" value="TPP-bd_CS"/>
</dbReference>
<evidence type="ECO:0000256" key="2">
    <source>
        <dbReference type="ARBA" id="ARBA00005025"/>
    </source>
</evidence>
<dbReference type="AlphaFoldDB" id="A0A1W1XQ48"/>
<dbReference type="Gene3D" id="3.40.50.1220">
    <property type="entry name" value="TPP-binding domain"/>
    <property type="match status" value="1"/>
</dbReference>
<evidence type="ECO:0000313" key="19">
    <source>
        <dbReference type="Proteomes" id="UP000192468"/>
    </source>
</evidence>
<dbReference type="Proteomes" id="UP000192468">
    <property type="component" value="Unassembled WGS sequence"/>
</dbReference>
<feature type="domain" description="Thiamine pyrophosphate enzyme N-terminal TPP-binding" evidence="17">
    <location>
        <begin position="4"/>
        <end position="117"/>
    </location>
</feature>
<dbReference type="PANTHER" id="PTHR18968">
    <property type="entry name" value="THIAMINE PYROPHOSPHATE ENZYMES"/>
    <property type="match status" value="1"/>
</dbReference>
<keyword evidence="5 14" id="KW-0028">Amino-acid biosynthesis</keyword>
<evidence type="ECO:0000256" key="4">
    <source>
        <dbReference type="ARBA" id="ARBA00013145"/>
    </source>
</evidence>
<dbReference type="PROSITE" id="PS00187">
    <property type="entry name" value="TPP_ENZYMES"/>
    <property type="match status" value="1"/>
</dbReference>
<dbReference type="EMBL" id="FWXH01000010">
    <property type="protein sequence ID" value="SMC25638.1"/>
    <property type="molecule type" value="Genomic_DNA"/>
</dbReference>